<organism evidence="6 7">
    <name type="scientific">Emiliania huxleyi (strain CCMP1516)</name>
    <dbReference type="NCBI Taxonomy" id="280463"/>
    <lineage>
        <taxon>Eukaryota</taxon>
        <taxon>Haptista</taxon>
        <taxon>Haptophyta</taxon>
        <taxon>Prymnesiophyceae</taxon>
        <taxon>Isochrysidales</taxon>
        <taxon>Noelaerhabdaceae</taxon>
        <taxon>Emiliania</taxon>
    </lineage>
</organism>
<keyword evidence="4" id="KW-0723">Serine/threonine-protein kinase</keyword>
<dbReference type="Gene3D" id="1.10.510.10">
    <property type="entry name" value="Transferase(Phosphotransferase) domain 1"/>
    <property type="match status" value="1"/>
</dbReference>
<reference evidence="6" key="2">
    <citation type="submission" date="2024-10" db="UniProtKB">
        <authorList>
            <consortium name="EnsemblProtists"/>
        </authorList>
    </citation>
    <scope>IDENTIFICATION</scope>
</reference>
<dbReference type="SUPFAM" id="SSF56112">
    <property type="entry name" value="Protein kinase-like (PK-like)"/>
    <property type="match status" value="1"/>
</dbReference>
<sequence length="246" mass="25857">MCSAELIGERFEVRLDRTLGTGGFGTVFFALDRSASQTLGVAAKRGSAAELRAEARMLEQVAGHPSVIGLIAFEEVPGGTAFLFLEICSGGELFERVTDGGPMQERVARSFAESIAEALRHCLSRGVVHRDVKLENVMIVGEDHRSIKLIDFGFACEVEPQSSGESSDDLVYRTASAELRRPPSATTASPVEAAVEAAEDEEVLYRTASAEGGRGGGGGRLAAPAPPDGALRLVRQNGVVLGAAAL</sequence>
<accession>A0A0D3I7F0</accession>
<keyword evidence="7" id="KW-1185">Reference proteome</keyword>
<dbReference type="PROSITE" id="PS50011">
    <property type="entry name" value="PROTEIN_KINASE_DOM"/>
    <property type="match status" value="1"/>
</dbReference>
<dbReference type="KEGG" id="ehx:EMIHUDRAFT_97014"/>
<evidence type="ECO:0000256" key="3">
    <source>
        <dbReference type="PROSITE-ProRule" id="PRU10141"/>
    </source>
</evidence>
<protein>
    <recommendedName>
        <fullName evidence="5">Protein kinase domain-containing protein</fullName>
    </recommendedName>
</protein>
<dbReference type="GeneID" id="17253338"/>
<evidence type="ECO:0000313" key="6">
    <source>
        <dbReference type="EnsemblProtists" id="EOD07185"/>
    </source>
</evidence>
<dbReference type="RefSeq" id="XP_005759614.1">
    <property type="nucleotide sequence ID" value="XM_005759557.1"/>
</dbReference>
<name>A0A0D3I7F0_EMIH1</name>
<dbReference type="PANTHER" id="PTHR24347">
    <property type="entry name" value="SERINE/THREONINE-PROTEIN KINASE"/>
    <property type="match status" value="1"/>
</dbReference>
<dbReference type="KEGG" id="ehx:EMIHUDRAFT_106689"/>
<keyword evidence="2 3" id="KW-0067">ATP-binding</keyword>
<dbReference type="RefSeq" id="XP_005759181.1">
    <property type="nucleotide sequence ID" value="XM_005759124.1"/>
</dbReference>
<dbReference type="AlphaFoldDB" id="A0A0D3I7F0"/>
<reference evidence="7" key="1">
    <citation type="journal article" date="2013" name="Nature">
        <title>Pan genome of the phytoplankton Emiliania underpins its global distribution.</title>
        <authorList>
            <person name="Read B.A."/>
            <person name="Kegel J."/>
            <person name="Klute M.J."/>
            <person name="Kuo A."/>
            <person name="Lefebvre S.C."/>
            <person name="Maumus F."/>
            <person name="Mayer C."/>
            <person name="Miller J."/>
            <person name="Monier A."/>
            <person name="Salamov A."/>
            <person name="Young J."/>
            <person name="Aguilar M."/>
            <person name="Claverie J.M."/>
            <person name="Frickenhaus S."/>
            <person name="Gonzalez K."/>
            <person name="Herman E.K."/>
            <person name="Lin Y.C."/>
            <person name="Napier J."/>
            <person name="Ogata H."/>
            <person name="Sarno A.F."/>
            <person name="Shmutz J."/>
            <person name="Schroeder D."/>
            <person name="de Vargas C."/>
            <person name="Verret F."/>
            <person name="von Dassow P."/>
            <person name="Valentin K."/>
            <person name="Van de Peer Y."/>
            <person name="Wheeler G."/>
            <person name="Dacks J.B."/>
            <person name="Delwiche C.F."/>
            <person name="Dyhrman S.T."/>
            <person name="Glockner G."/>
            <person name="John U."/>
            <person name="Richards T."/>
            <person name="Worden A.Z."/>
            <person name="Zhang X."/>
            <person name="Grigoriev I.V."/>
            <person name="Allen A.E."/>
            <person name="Bidle K."/>
            <person name="Borodovsky M."/>
            <person name="Bowler C."/>
            <person name="Brownlee C."/>
            <person name="Cock J.M."/>
            <person name="Elias M."/>
            <person name="Gladyshev V.N."/>
            <person name="Groth M."/>
            <person name="Guda C."/>
            <person name="Hadaegh A."/>
            <person name="Iglesias-Rodriguez M.D."/>
            <person name="Jenkins J."/>
            <person name="Jones B.M."/>
            <person name="Lawson T."/>
            <person name="Leese F."/>
            <person name="Lindquist E."/>
            <person name="Lobanov A."/>
            <person name="Lomsadze A."/>
            <person name="Malik S.B."/>
            <person name="Marsh M.E."/>
            <person name="Mackinder L."/>
            <person name="Mock T."/>
            <person name="Mueller-Roeber B."/>
            <person name="Pagarete A."/>
            <person name="Parker M."/>
            <person name="Probert I."/>
            <person name="Quesneville H."/>
            <person name="Raines C."/>
            <person name="Rensing S.A."/>
            <person name="Riano-Pachon D.M."/>
            <person name="Richier S."/>
            <person name="Rokitta S."/>
            <person name="Shiraiwa Y."/>
            <person name="Soanes D.M."/>
            <person name="van der Giezen M."/>
            <person name="Wahlund T.M."/>
            <person name="Williams B."/>
            <person name="Wilson W."/>
            <person name="Wolfe G."/>
            <person name="Wurch L.L."/>
        </authorList>
    </citation>
    <scope>NUCLEOTIDE SEQUENCE</scope>
</reference>
<dbReference type="GeneID" id="17252969"/>
<dbReference type="STRING" id="2903.R1CXT6"/>
<dbReference type="GO" id="GO:0004674">
    <property type="term" value="F:protein serine/threonine kinase activity"/>
    <property type="evidence" value="ECO:0007669"/>
    <property type="project" value="UniProtKB-KW"/>
</dbReference>
<evidence type="ECO:0000313" key="7">
    <source>
        <dbReference type="Proteomes" id="UP000013827"/>
    </source>
</evidence>
<feature type="domain" description="Protein kinase" evidence="5">
    <location>
        <begin position="13"/>
        <end position="246"/>
    </location>
</feature>
<proteinExistence type="inferred from homology"/>
<dbReference type="PROSITE" id="PS00107">
    <property type="entry name" value="PROTEIN_KINASE_ATP"/>
    <property type="match status" value="1"/>
</dbReference>
<dbReference type="SMART" id="SM00220">
    <property type="entry name" value="S_TKc"/>
    <property type="match status" value="1"/>
</dbReference>
<dbReference type="GO" id="GO:0005524">
    <property type="term" value="F:ATP binding"/>
    <property type="evidence" value="ECO:0007669"/>
    <property type="project" value="UniProtKB-UniRule"/>
</dbReference>
<evidence type="ECO:0000259" key="5">
    <source>
        <dbReference type="PROSITE" id="PS50011"/>
    </source>
</evidence>
<dbReference type="InterPro" id="IPR011009">
    <property type="entry name" value="Kinase-like_dom_sf"/>
</dbReference>
<dbReference type="PROSITE" id="PS00108">
    <property type="entry name" value="PROTEIN_KINASE_ST"/>
    <property type="match status" value="1"/>
</dbReference>
<dbReference type="HOGENOM" id="CLU_1269707_0_0_1"/>
<dbReference type="eggNOG" id="KOG0032">
    <property type="taxonomic scope" value="Eukaryota"/>
</dbReference>
<dbReference type="EnsemblProtists" id="EOD07185">
    <property type="protein sequence ID" value="EOD07185"/>
    <property type="gene ID" value="EMIHUDRAFT_97014"/>
</dbReference>
<dbReference type="Proteomes" id="UP000013827">
    <property type="component" value="Unassembled WGS sequence"/>
</dbReference>
<evidence type="ECO:0000256" key="2">
    <source>
        <dbReference type="ARBA" id="ARBA00022840"/>
    </source>
</evidence>
<keyword evidence="1 3" id="KW-0547">Nucleotide-binding</keyword>
<keyword evidence="4" id="KW-0418">Kinase</keyword>
<dbReference type="InterPro" id="IPR017441">
    <property type="entry name" value="Protein_kinase_ATP_BS"/>
</dbReference>
<dbReference type="InterPro" id="IPR008271">
    <property type="entry name" value="Ser/Thr_kinase_AS"/>
</dbReference>
<comment type="similarity">
    <text evidence="4">Belongs to the protein kinase superfamily.</text>
</comment>
<evidence type="ECO:0000256" key="4">
    <source>
        <dbReference type="RuleBase" id="RU000304"/>
    </source>
</evidence>
<keyword evidence="4" id="KW-0808">Transferase</keyword>
<evidence type="ECO:0000256" key="1">
    <source>
        <dbReference type="ARBA" id="ARBA00022741"/>
    </source>
</evidence>
<dbReference type="Pfam" id="PF00069">
    <property type="entry name" value="Pkinase"/>
    <property type="match status" value="1"/>
</dbReference>
<dbReference type="PaxDb" id="2903-EOD06752"/>
<dbReference type="InterPro" id="IPR000719">
    <property type="entry name" value="Prot_kinase_dom"/>
</dbReference>
<dbReference type="EnsemblProtists" id="EOD06752">
    <property type="protein sequence ID" value="EOD06752"/>
    <property type="gene ID" value="EMIHUDRAFT_106689"/>
</dbReference>
<feature type="binding site" evidence="3">
    <location>
        <position position="44"/>
    </location>
    <ligand>
        <name>ATP</name>
        <dbReference type="ChEBI" id="CHEBI:30616"/>
    </ligand>
</feature>